<feature type="compositionally biased region" description="Low complexity" evidence="3">
    <location>
        <begin position="672"/>
        <end position="693"/>
    </location>
</feature>
<dbReference type="PANTHER" id="PTHR15398:SF4">
    <property type="entry name" value="BROMODOMAIN-CONTAINING PROTEIN 8 ISOFORM X1"/>
    <property type="match status" value="1"/>
</dbReference>
<dbReference type="InterPro" id="IPR036427">
    <property type="entry name" value="Bromodomain-like_sf"/>
</dbReference>
<feature type="compositionally biased region" description="Low complexity" evidence="3">
    <location>
        <begin position="148"/>
        <end position="161"/>
    </location>
</feature>
<dbReference type="AlphaFoldDB" id="F2RQN0"/>
<dbReference type="HOGENOM" id="CLU_303488_0_0_1"/>
<keyword evidence="6" id="KW-1185">Reference proteome</keyword>
<feature type="region of interest" description="Disordered" evidence="3">
    <location>
        <begin position="131"/>
        <end position="594"/>
    </location>
</feature>
<evidence type="ECO:0000313" key="6">
    <source>
        <dbReference type="Proteomes" id="UP000009172"/>
    </source>
</evidence>
<dbReference type="Proteomes" id="UP000009172">
    <property type="component" value="Unassembled WGS sequence"/>
</dbReference>
<dbReference type="Pfam" id="PF00439">
    <property type="entry name" value="Bromodomain"/>
    <property type="match status" value="1"/>
</dbReference>
<feature type="region of interest" description="Disordered" evidence="3">
    <location>
        <begin position="72"/>
        <end position="117"/>
    </location>
</feature>
<reference evidence="6" key="1">
    <citation type="journal article" date="2012" name="MBio">
        <title>Comparative genome analysis of Trichophyton rubrum and related dermatophytes reveals candidate genes involved in infection.</title>
        <authorList>
            <person name="Martinez D.A."/>
            <person name="Oliver B.G."/>
            <person name="Graeser Y."/>
            <person name="Goldberg J.M."/>
            <person name="Li W."/>
            <person name="Martinez-Rossi N.M."/>
            <person name="Monod M."/>
            <person name="Shelest E."/>
            <person name="Barton R.C."/>
            <person name="Birch E."/>
            <person name="Brakhage A.A."/>
            <person name="Chen Z."/>
            <person name="Gurr S.J."/>
            <person name="Heiman D."/>
            <person name="Heitman J."/>
            <person name="Kosti I."/>
            <person name="Rossi A."/>
            <person name="Saif S."/>
            <person name="Samalova M."/>
            <person name="Saunders C.W."/>
            <person name="Shea T."/>
            <person name="Summerbell R.C."/>
            <person name="Xu J."/>
            <person name="Young S."/>
            <person name="Zeng Q."/>
            <person name="Birren B.W."/>
            <person name="Cuomo C.A."/>
            <person name="White T.C."/>
        </authorList>
    </citation>
    <scope>NUCLEOTIDE SEQUENCE [LARGE SCALE GENOMIC DNA]</scope>
    <source>
        <strain evidence="6">CBS 112818</strain>
    </source>
</reference>
<feature type="compositionally biased region" description="Low complexity" evidence="3">
    <location>
        <begin position="402"/>
        <end position="425"/>
    </location>
</feature>
<keyword evidence="1 2" id="KW-0103">Bromodomain</keyword>
<feature type="compositionally biased region" description="Low complexity" evidence="3">
    <location>
        <begin position="234"/>
        <end position="267"/>
    </location>
</feature>
<evidence type="ECO:0000313" key="5">
    <source>
        <dbReference type="EMBL" id="EGD93629.1"/>
    </source>
</evidence>
<accession>F2RQN0</accession>
<dbReference type="PANTHER" id="PTHR15398">
    <property type="entry name" value="BROMODOMAIN-CONTAINING PROTEIN 8"/>
    <property type="match status" value="1"/>
</dbReference>
<feature type="region of interest" description="Disordered" evidence="3">
    <location>
        <begin position="671"/>
        <end position="693"/>
    </location>
</feature>
<evidence type="ECO:0000256" key="1">
    <source>
        <dbReference type="ARBA" id="ARBA00023117"/>
    </source>
</evidence>
<evidence type="ECO:0000256" key="2">
    <source>
        <dbReference type="PROSITE-ProRule" id="PRU00035"/>
    </source>
</evidence>
<feature type="region of interest" description="Disordered" evidence="3">
    <location>
        <begin position="807"/>
        <end position="835"/>
    </location>
</feature>
<feature type="compositionally biased region" description="Polar residues" evidence="3">
    <location>
        <begin position="319"/>
        <end position="368"/>
    </location>
</feature>
<evidence type="ECO:0000259" key="4">
    <source>
        <dbReference type="PROSITE" id="PS50014"/>
    </source>
</evidence>
<proteinExistence type="predicted"/>
<feature type="domain" description="Bromo" evidence="4">
    <location>
        <begin position="627"/>
        <end position="676"/>
    </location>
</feature>
<gene>
    <name evidence="5" type="ORF">TESG_01170</name>
</gene>
<dbReference type="GO" id="GO:0006325">
    <property type="term" value="P:chromatin organization"/>
    <property type="evidence" value="ECO:0007669"/>
    <property type="project" value="UniProtKB-ARBA"/>
</dbReference>
<dbReference type="InterPro" id="IPR001487">
    <property type="entry name" value="Bromodomain"/>
</dbReference>
<dbReference type="PROSITE" id="PS50014">
    <property type="entry name" value="BROMODOMAIN_2"/>
    <property type="match status" value="1"/>
</dbReference>
<dbReference type="GO" id="GO:0035267">
    <property type="term" value="C:NuA4 histone acetyltransferase complex"/>
    <property type="evidence" value="ECO:0007669"/>
    <property type="project" value="TreeGrafter"/>
</dbReference>
<dbReference type="Gene3D" id="1.20.920.10">
    <property type="entry name" value="Bromodomain-like"/>
    <property type="match status" value="1"/>
</dbReference>
<dbReference type="SUPFAM" id="SSF47370">
    <property type="entry name" value="Bromodomain"/>
    <property type="match status" value="1"/>
</dbReference>
<feature type="compositionally biased region" description="Pro residues" evidence="3">
    <location>
        <begin position="309"/>
        <end position="318"/>
    </location>
</feature>
<dbReference type="EMBL" id="GG698480">
    <property type="protein sequence ID" value="EGD93629.1"/>
    <property type="molecule type" value="Genomic_DNA"/>
</dbReference>
<organism evidence="5 6">
    <name type="scientific">Trichophyton tonsurans (strain CBS 112818)</name>
    <name type="common">Scalp ringworm fungus</name>
    <dbReference type="NCBI Taxonomy" id="647933"/>
    <lineage>
        <taxon>Eukaryota</taxon>
        <taxon>Fungi</taxon>
        <taxon>Dikarya</taxon>
        <taxon>Ascomycota</taxon>
        <taxon>Pezizomycotina</taxon>
        <taxon>Eurotiomycetes</taxon>
        <taxon>Eurotiomycetidae</taxon>
        <taxon>Onygenales</taxon>
        <taxon>Arthrodermataceae</taxon>
        <taxon>Trichophyton</taxon>
    </lineage>
</organism>
<sequence>MPSLSSYTPFESLLFFQSLATLKSRPDSFAPVSELLRNNPFIQQDVKYDANRLSPQALEELYTTLLVDGVRSSDDEASDHSHSAQEAANLKKRKHAQAAQDGTARSHSAAMPGPEEQRYAEIKDEIRRLEAGEDLQKQPVTAGGSNVAPSTGGAPPVTTPATPLPKPEAAAREKVLGRIPQEAVQTPAQTPTTAGTPQGVRPVQPTAGPPAATAPQEAPVPSAYNFKPVPLANQAQQQQQLQHQQLQQQQQQQPPTQVSPPVSTPGPNIYPNIQSFPPPAHPPSTSAASPPAYQNVPPSMPLNRATQQPPLPPPPPPNTTWNRTPQVPSKTVPQTVKFQPLLTPQTIPQSSYGHGSARSTPKPSNQARNKAAPAPKPLAPNVDKPSIPLTQNPPLSAPPAIAPSLPGAVSTSTPQPTTTQPTVTPDAAALEKLKTQLPSFAQSIGKRPPRPSLATPSGNTPWKIPGPIALPNEPGSPERPKSADISPISERALSPSGQEDGEQWTGQGARRKLDLGGAAPRESPRHTGDASSPSNPPSGRPRTRGQAIASRGEDTRHIKNELPSTPVGITGDDMDSGHYRAKRKRSPSGSFSLAHEQRPSDWLKDSQYVMCSRTFGRTCGPIMNDVAAHKYASIFAKPLTNRDAPGYKDLIYRPQDIKSIKSAIHQGSRAVASASEASQTTEETPPSTTASASASAAATATAAAAASGAGPSAKSNVLLATKSAELMPPKGIVNSSQLEKELIRMFANAIMFNPTPDHTFGPAFPMRTDSSSREGTRSAEPDEGGIINDTLEMYEDVEKAISTWRSAERPMDDAGGKAFLTLKRGTPVDSNDADD</sequence>
<name>F2RQN0_TRIT1</name>
<feature type="compositionally biased region" description="Low complexity" evidence="3">
    <location>
        <begin position="183"/>
        <end position="221"/>
    </location>
</feature>
<feature type="compositionally biased region" description="Basic and acidic residues" evidence="3">
    <location>
        <begin position="551"/>
        <end position="560"/>
    </location>
</feature>
<feature type="compositionally biased region" description="Low complexity" evidence="3">
    <location>
        <begin position="283"/>
        <end position="292"/>
    </location>
</feature>
<feature type="compositionally biased region" description="Basic and acidic residues" evidence="3">
    <location>
        <begin position="72"/>
        <end position="83"/>
    </location>
</feature>
<protein>
    <recommendedName>
        <fullName evidence="4">Bromo domain-containing protein</fullName>
    </recommendedName>
</protein>
<dbReference type="OrthoDB" id="21449at2759"/>
<evidence type="ECO:0000256" key="3">
    <source>
        <dbReference type="SAM" id="MobiDB-lite"/>
    </source>
</evidence>